<evidence type="ECO:0000313" key="2">
    <source>
        <dbReference type="Proteomes" id="UP000255543"/>
    </source>
</evidence>
<dbReference type="AlphaFoldDB" id="A0A376ZYF6"/>
<gene>
    <name evidence="1" type="ORF">NCTC8179_03340</name>
</gene>
<organism evidence="1 2">
    <name type="scientific">Escherichia coli</name>
    <dbReference type="NCBI Taxonomy" id="562"/>
    <lineage>
        <taxon>Bacteria</taxon>
        <taxon>Pseudomonadati</taxon>
        <taxon>Pseudomonadota</taxon>
        <taxon>Gammaproteobacteria</taxon>
        <taxon>Enterobacterales</taxon>
        <taxon>Enterobacteriaceae</taxon>
        <taxon>Escherichia</taxon>
    </lineage>
</organism>
<name>A0A376ZYF6_ECOLX</name>
<dbReference type="Proteomes" id="UP000255543">
    <property type="component" value="Unassembled WGS sequence"/>
</dbReference>
<reference evidence="1 2" key="1">
    <citation type="submission" date="2018-06" db="EMBL/GenBank/DDBJ databases">
        <authorList>
            <consortium name="Pathogen Informatics"/>
            <person name="Doyle S."/>
        </authorList>
    </citation>
    <scope>NUCLEOTIDE SEQUENCE [LARGE SCALE GENOMIC DNA]</scope>
    <source>
        <strain evidence="1 2">NCTC8179</strain>
    </source>
</reference>
<proteinExistence type="predicted"/>
<sequence length="77" mass="8859">MAPMVRRTWIITETGFAVRKYSGNYGNFDSRYVKDVRLGSQQYYGVNNWQTWNFQCPSGHGIRLVCNVQNNGPTLPV</sequence>
<accession>A0A376ZYF6</accession>
<evidence type="ECO:0000313" key="1">
    <source>
        <dbReference type="EMBL" id="STK85429.1"/>
    </source>
</evidence>
<protein>
    <submittedName>
        <fullName evidence="1">Putative phage tail fiber protein</fullName>
    </submittedName>
</protein>
<dbReference type="EMBL" id="UGEB01000001">
    <property type="protein sequence ID" value="STK85429.1"/>
    <property type="molecule type" value="Genomic_DNA"/>
</dbReference>